<evidence type="ECO:0000313" key="4">
    <source>
        <dbReference type="EMBL" id="KAF9610058.1"/>
    </source>
</evidence>
<protein>
    <submittedName>
        <fullName evidence="4">Uncharacterized protein</fullName>
    </submittedName>
</protein>
<dbReference type="EMBL" id="JADFTS010000004">
    <property type="protein sequence ID" value="KAF9610058.1"/>
    <property type="molecule type" value="Genomic_DNA"/>
</dbReference>
<evidence type="ECO:0000256" key="1">
    <source>
        <dbReference type="ARBA" id="ARBA00005440"/>
    </source>
</evidence>
<sequence length="196" mass="21300">MLREIGVIAVLWLVMANPLATTAQPAVLDTAGQALQPGIQYYILPSSTSGGGGLTLVDRNGSCPLYVGQAAQADATGLPVLFNPFVSDETIIRESSDFAISFFASSTCKQPTDWALDNESDPNMTGRMLITTRAENAPSDFFRILRDGNAYKLNYCPTDVCPICRFRCGDIGVSTENRIRLLALYVQALPVVFRRV</sequence>
<gene>
    <name evidence="4" type="ORF">IFM89_019898</name>
</gene>
<dbReference type="SUPFAM" id="SSF50386">
    <property type="entry name" value="STI-like"/>
    <property type="match status" value="1"/>
</dbReference>
<dbReference type="GO" id="GO:0004866">
    <property type="term" value="F:endopeptidase inhibitor activity"/>
    <property type="evidence" value="ECO:0007669"/>
    <property type="project" value="InterPro"/>
</dbReference>
<dbReference type="PRINTS" id="PR00291">
    <property type="entry name" value="KUNITZINHBTR"/>
</dbReference>
<evidence type="ECO:0000313" key="5">
    <source>
        <dbReference type="Proteomes" id="UP000631114"/>
    </source>
</evidence>
<dbReference type="InterPro" id="IPR002160">
    <property type="entry name" value="Prot_inh_Kunz-lg"/>
</dbReference>
<comment type="similarity">
    <text evidence="1">Belongs to the protease inhibitor I3 (leguminous Kunitz-type inhibitor) family.</text>
</comment>
<organism evidence="4 5">
    <name type="scientific">Coptis chinensis</name>
    <dbReference type="NCBI Taxonomy" id="261450"/>
    <lineage>
        <taxon>Eukaryota</taxon>
        <taxon>Viridiplantae</taxon>
        <taxon>Streptophyta</taxon>
        <taxon>Embryophyta</taxon>
        <taxon>Tracheophyta</taxon>
        <taxon>Spermatophyta</taxon>
        <taxon>Magnoliopsida</taxon>
        <taxon>Ranunculales</taxon>
        <taxon>Ranunculaceae</taxon>
        <taxon>Coptidoideae</taxon>
        <taxon>Coptis</taxon>
    </lineage>
</organism>
<name>A0A835LVS4_9MAGN</name>
<evidence type="ECO:0000256" key="2">
    <source>
        <dbReference type="ARBA" id="ARBA00023157"/>
    </source>
</evidence>
<feature type="signal peptide" evidence="3">
    <location>
        <begin position="1"/>
        <end position="22"/>
    </location>
</feature>
<dbReference type="CDD" id="cd23367">
    <property type="entry name" value="beta-trefoil_STI_KPI104-like"/>
    <property type="match status" value="1"/>
</dbReference>
<keyword evidence="2" id="KW-1015">Disulfide bond</keyword>
<dbReference type="SMART" id="SM00452">
    <property type="entry name" value="STI"/>
    <property type="match status" value="1"/>
</dbReference>
<dbReference type="InterPro" id="IPR011065">
    <property type="entry name" value="Kunitz_inhibitor_STI-like_sf"/>
</dbReference>
<dbReference type="Pfam" id="PF00197">
    <property type="entry name" value="Kunitz_legume"/>
    <property type="match status" value="1"/>
</dbReference>
<keyword evidence="5" id="KW-1185">Reference proteome</keyword>
<dbReference type="Proteomes" id="UP000631114">
    <property type="component" value="Unassembled WGS sequence"/>
</dbReference>
<keyword evidence="3" id="KW-0732">Signal</keyword>
<proteinExistence type="inferred from homology"/>
<dbReference type="AlphaFoldDB" id="A0A835LVS4"/>
<accession>A0A835LVS4</accession>
<feature type="chain" id="PRO_5032599143" evidence="3">
    <location>
        <begin position="23"/>
        <end position="196"/>
    </location>
</feature>
<reference evidence="4 5" key="1">
    <citation type="submission" date="2020-10" db="EMBL/GenBank/DDBJ databases">
        <title>The Coptis chinensis genome and diversification of protoberbering-type alkaloids.</title>
        <authorList>
            <person name="Wang B."/>
            <person name="Shu S."/>
            <person name="Song C."/>
            <person name="Liu Y."/>
        </authorList>
    </citation>
    <scope>NUCLEOTIDE SEQUENCE [LARGE SCALE GENOMIC DNA]</scope>
    <source>
        <strain evidence="4">HL-2020</strain>
        <tissue evidence="4">Leaf</tissue>
    </source>
</reference>
<evidence type="ECO:0000256" key="3">
    <source>
        <dbReference type="SAM" id="SignalP"/>
    </source>
</evidence>
<dbReference type="OrthoDB" id="1918435at2759"/>
<dbReference type="Gene3D" id="2.80.10.50">
    <property type="match status" value="1"/>
</dbReference>
<comment type="caution">
    <text evidence="4">The sequence shown here is derived from an EMBL/GenBank/DDBJ whole genome shotgun (WGS) entry which is preliminary data.</text>
</comment>
<dbReference type="PANTHER" id="PTHR33107">
    <property type="entry name" value="KUNITZ TRYPSIN INHIBITOR 2"/>
    <property type="match status" value="1"/>
</dbReference>
<dbReference type="PANTHER" id="PTHR33107:SF81">
    <property type="entry name" value="TRYPSIN INHIBITOR A"/>
    <property type="match status" value="1"/>
</dbReference>